<dbReference type="GO" id="GO:0050313">
    <property type="term" value="F:sulfur dioxygenase activity"/>
    <property type="evidence" value="ECO:0007669"/>
    <property type="project" value="InterPro"/>
</dbReference>
<dbReference type="PANTHER" id="PTHR43084">
    <property type="entry name" value="PERSULFIDE DIOXYGENASE ETHE1"/>
    <property type="match status" value="1"/>
</dbReference>
<comment type="caution">
    <text evidence="2">The sequence shown here is derived from an EMBL/GenBank/DDBJ whole genome shotgun (WGS) entry which is preliminary data.</text>
</comment>
<dbReference type="Proteomes" id="UP000294937">
    <property type="component" value="Unassembled WGS sequence"/>
</dbReference>
<evidence type="ECO:0000313" key="3">
    <source>
        <dbReference type="Proteomes" id="UP000294937"/>
    </source>
</evidence>
<dbReference type="RefSeq" id="WP_131922972.1">
    <property type="nucleotide sequence ID" value="NZ_SMAG01000001.1"/>
</dbReference>
<proteinExistence type="predicted"/>
<sequence>MAVTAIKAKELHEKMNSGQSVLILDVRNREDFDDWKIEHKHIESINIPYFDFLDEDEATFNQIPKEADIVVICAKGGSAQMVTEMLDERGYQVSYLEGGMKEWSQFYHPITVVKEGNFELIQVNRLAKGCLSYMMISEGQALVVDPGRHMNEYVTLAKEKNATIQHIVDTHLHADHISGAIDLAKETGAKYYISSSEMQGSPLPYEPLEQNKHLKIGQADVKIIAVPTPGHTPGSVSILVNDQYLLSGDTIFVGGLGRPDLGGKVREWAQSLYETVFNTVSTLSDDVIVLPSHYADIKEITEAGYVGALLGEIRKANEIMRTEDREQFTEMVASNVGATPPNFEEIVQINRGSMTVPPEKATELEIGPNRCAIHHS</sequence>
<dbReference type="InterPro" id="IPR001763">
    <property type="entry name" value="Rhodanese-like_dom"/>
</dbReference>
<dbReference type="CDD" id="cd07724">
    <property type="entry name" value="POD-like_MBL-fold"/>
    <property type="match status" value="1"/>
</dbReference>
<evidence type="ECO:0000313" key="2">
    <source>
        <dbReference type="EMBL" id="TCS96570.1"/>
    </source>
</evidence>
<dbReference type="InterPro" id="IPR036866">
    <property type="entry name" value="RibonucZ/Hydroxyglut_hydro"/>
</dbReference>
<keyword evidence="2" id="KW-0378">Hydrolase</keyword>
<accession>A0A4R3LBH6</accession>
<keyword evidence="3" id="KW-1185">Reference proteome</keyword>
<dbReference type="EMBL" id="SMAG01000001">
    <property type="protein sequence ID" value="TCS96570.1"/>
    <property type="molecule type" value="Genomic_DNA"/>
</dbReference>
<dbReference type="SUPFAM" id="SSF56281">
    <property type="entry name" value="Metallo-hydrolase/oxidoreductase"/>
    <property type="match status" value="1"/>
</dbReference>
<dbReference type="OrthoDB" id="9784009at2"/>
<dbReference type="Pfam" id="PF00753">
    <property type="entry name" value="Lactamase_B"/>
    <property type="match status" value="1"/>
</dbReference>
<feature type="domain" description="Rhodanese" evidence="1">
    <location>
        <begin position="17"/>
        <end position="112"/>
    </location>
</feature>
<organism evidence="2 3">
    <name type="scientific">Hazenella coriacea</name>
    <dbReference type="NCBI Taxonomy" id="1179467"/>
    <lineage>
        <taxon>Bacteria</taxon>
        <taxon>Bacillati</taxon>
        <taxon>Bacillota</taxon>
        <taxon>Bacilli</taxon>
        <taxon>Bacillales</taxon>
        <taxon>Thermoactinomycetaceae</taxon>
        <taxon>Hazenella</taxon>
    </lineage>
</organism>
<name>A0A4R3LBH6_9BACL</name>
<dbReference type="InterPro" id="IPR036873">
    <property type="entry name" value="Rhodanese-like_dom_sf"/>
</dbReference>
<dbReference type="SMART" id="SM00849">
    <property type="entry name" value="Lactamase_B"/>
    <property type="match status" value="1"/>
</dbReference>
<dbReference type="PROSITE" id="PS50206">
    <property type="entry name" value="RHODANESE_3"/>
    <property type="match status" value="1"/>
</dbReference>
<gene>
    <name evidence="2" type="ORF">EDD58_101205</name>
</gene>
<dbReference type="Gene3D" id="3.40.250.10">
    <property type="entry name" value="Rhodanese-like domain"/>
    <property type="match status" value="1"/>
</dbReference>
<dbReference type="GO" id="GO:0070813">
    <property type="term" value="P:hydrogen sulfide metabolic process"/>
    <property type="evidence" value="ECO:0007669"/>
    <property type="project" value="TreeGrafter"/>
</dbReference>
<dbReference type="Gene3D" id="3.60.15.10">
    <property type="entry name" value="Ribonuclease Z/Hydroxyacylglutathione hydrolase-like"/>
    <property type="match status" value="1"/>
</dbReference>
<dbReference type="SUPFAM" id="SSF52821">
    <property type="entry name" value="Rhodanese/Cell cycle control phosphatase"/>
    <property type="match status" value="1"/>
</dbReference>
<dbReference type="InterPro" id="IPR044528">
    <property type="entry name" value="POD-like_MBL-fold"/>
</dbReference>
<dbReference type="Pfam" id="PF00581">
    <property type="entry name" value="Rhodanese"/>
    <property type="match status" value="1"/>
</dbReference>
<dbReference type="SMART" id="SM00450">
    <property type="entry name" value="RHOD"/>
    <property type="match status" value="1"/>
</dbReference>
<protein>
    <submittedName>
        <fullName evidence="2">Glyoxylase-like metal-dependent hydrolase (Beta-lactamase superfamily II)</fullName>
    </submittedName>
</protein>
<dbReference type="AlphaFoldDB" id="A0A4R3LBH6"/>
<evidence type="ECO:0000259" key="1">
    <source>
        <dbReference type="PROSITE" id="PS50206"/>
    </source>
</evidence>
<dbReference type="GO" id="GO:0016787">
    <property type="term" value="F:hydrolase activity"/>
    <property type="evidence" value="ECO:0007669"/>
    <property type="project" value="UniProtKB-KW"/>
</dbReference>
<dbReference type="GO" id="GO:0006749">
    <property type="term" value="P:glutathione metabolic process"/>
    <property type="evidence" value="ECO:0007669"/>
    <property type="project" value="InterPro"/>
</dbReference>
<dbReference type="InterPro" id="IPR051682">
    <property type="entry name" value="Mito_Persulfide_Diox"/>
</dbReference>
<dbReference type="PANTHER" id="PTHR43084:SF7">
    <property type="entry name" value="BETA-LACTAMASE DOMAIN PROTEIN"/>
    <property type="match status" value="1"/>
</dbReference>
<dbReference type="InterPro" id="IPR001279">
    <property type="entry name" value="Metallo-B-lactamas"/>
</dbReference>
<reference evidence="2 3" key="1">
    <citation type="submission" date="2019-03" db="EMBL/GenBank/DDBJ databases">
        <title>Genomic Encyclopedia of Type Strains, Phase IV (KMG-IV): sequencing the most valuable type-strain genomes for metagenomic binning, comparative biology and taxonomic classification.</title>
        <authorList>
            <person name="Goeker M."/>
        </authorList>
    </citation>
    <scope>NUCLEOTIDE SEQUENCE [LARGE SCALE GENOMIC DNA]</scope>
    <source>
        <strain evidence="2 3">DSM 45707</strain>
    </source>
</reference>